<comment type="caution">
    <text evidence="7">The sequence shown here is derived from an EMBL/GenBank/DDBJ whole genome shotgun (WGS) entry which is preliminary data.</text>
</comment>
<keyword evidence="3" id="KW-0813">Transport</keyword>
<comment type="similarity">
    <text evidence="2">Belongs to the bacterial solute-binding protein 5 family.</text>
</comment>
<evidence type="ECO:0000313" key="8">
    <source>
        <dbReference type="Proteomes" id="UP000621540"/>
    </source>
</evidence>
<dbReference type="Gene3D" id="3.90.76.10">
    <property type="entry name" value="Dipeptide-binding Protein, Domain 1"/>
    <property type="match status" value="1"/>
</dbReference>
<evidence type="ECO:0000256" key="1">
    <source>
        <dbReference type="ARBA" id="ARBA00004193"/>
    </source>
</evidence>
<feature type="chain" id="PRO_5045203211" evidence="5">
    <location>
        <begin position="29"/>
        <end position="512"/>
    </location>
</feature>
<name>A0ABR7I928_9FIRM</name>
<gene>
    <name evidence="7" type="ORF">H8Z76_04955</name>
</gene>
<accession>A0ABR7I928</accession>
<feature type="signal peptide" evidence="5">
    <location>
        <begin position="1"/>
        <end position="28"/>
    </location>
</feature>
<dbReference type="PROSITE" id="PS01040">
    <property type="entry name" value="SBP_BACTERIAL_5"/>
    <property type="match status" value="1"/>
</dbReference>
<evidence type="ECO:0000313" key="7">
    <source>
        <dbReference type="EMBL" id="MBC5753385.1"/>
    </source>
</evidence>
<dbReference type="Gene3D" id="3.40.190.10">
    <property type="entry name" value="Periplasmic binding protein-like II"/>
    <property type="match status" value="1"/>
</dbReference>
<keyword evidence="4 5" id="KW-0732">Signal</keyword>
<dbReference type="SUPFAM" id="SSF53850">
    <property type="entry name" value="Periplasmic binding protein-like II"/>
    <property type="match status" value="1"/>
</dbReference>
<evidence type="ECO:0000256" key="3">
    <source>
        <dbReference type="ARBA" id="ARBA00022448"/>
    </source>
</evidence>
<dbReference type="PROSITE" id="PS51257">
    <property type="entry name" value="PROKAR_LIPOPROTEIN"/>
    <property type="match status" value="1"/>
</dbReference>
<dbReference type="RefSeq" id="WP_186981837.1">
    <property type="nucleotide sequence ID" value="NZ_JACOQH010000003.1"/>
</dbReference>
<dbReference type="Pfam" id="PF00496">
    <property type="entry name" value="SBP_bac_5"/>
    <property type="match status" value="1"/>
</dbReference>
<dbReference type="InterPro" id="IPR039424">
    <property type="entry name" value="SBP_5"/>
</dbReference>
<dbReference type="InterPro" id="IPR000914">
    <property type="entry name" value="SBP_5_dom"/>
</dbReference>
<feature type="domain" description="Solute-binding protein family 5" evidence="6">
    <location>
        <begin position="82"/>
        <end position="432"/>
    </location>
</feature>
<dbReference type="InterPro" id="IPR023765">
    <property type="entry name" value="SBP_5_CS"/>
</dbReference>
<comment type="subcellular location">
    <subcellularLocation>
        <location evidence="1">Cell membrane</location>
        <topology evidence="1">Lipid-anchor</topology>
    </subcellularLocation>
</comment>
<organism evidence="7 8">
    <name type="scientific">Roseburia yibonii</name>
    <dbReference type="NCBI Taxonomy" id="2763063"/>
    <lineage>
        <taxon>Bacteria</taxon>
        <taxon>Bacillati</taxon>
        <taxon>Bacillota</taxon>
        <taxon>Clostridia</taxon>
        <taxon>Lachnospirales</taxon>
        <taxon>Lachnospiraceae</taxon>
        <taxon>Roseburia</taxon>
    </lineage>
</organism>
<keyword evidence="8" id="KW-1185">Reference proteome</keyword>
<sequence>MKQRSKRVKALLLVFTTLTIALSGCGNAGDETGGKNSSQITVGIAQDLEDSLDPHKAEAAGTREILFNVFEGLYKPDSDGNLVPAVASGYEVSDDGLVYTFTLRDGVKFHNGNPVTAADVKSSLETCADSSSGSALIPAFSNITSIETPDDKTVVITLAEADADFLSYVAGVKAAIVPADNADPDADPIGTGPYKYVSRSVQENIKLESFADYWGGKPDIDEVTFKVCADTDSVVTSLNSGSIDMMAHLTTTQAKQLGDDYNVVEGTMNLVQGLYLNNSFEAFQNEQVRQALCYGIDRDEIIDMVSDGKGVKVGSSMFPNFRKYFEPELADKYSYDVDKAKELLAEAGYGDGFSFTITVPANYPQHVDTAQIIAEQLKKIGVTAEINQVEWNTWLDDTYGNRNFEATLVGVDASYFAASAMLSRFNADAKNNFINYSNPDYDAAYAAARSTADEDAQTAAYKQCEEILADTAASVYIQDLPDMVALNKKFTGYKCYPLYIQDIAQIKLADDQ</sequence>
<evidence type="ECO:0000256" key="4">
    <source>
        <dbReference type="ARBA" id="ARBA00022729"/>
    </source>
</evidence>
<evidence type="ECO:0000256" key="2">
    <source>
        <dbReference type="ARBA" id="ARBA00005695"/>
    </source>
</evidence>
<protein>
    <submittedName>
        <fullName evidence="7">ABC transporter substrate-binding protein</fullName>
    </submittedName>
</protein>
<dbReference type="Proteomes" id="UP000621540">
    <property type="component" value="Unassembled WGS sequence"/>
</dbReference>
<dbReference type="Gene3D" id="3.10.105.10">
    <property type="entry name" value="Dipeptide-binding Protein, Domain 3"/>
    <property type="match status" value="1"/>
</dbReference>
<dbReference type="PANTHER" id="PTHR30290:SF9">
    <property type="entry name" value="OLIGOPEPTIDE-BINDING PROTEIN APPA"/>
    <property type="match status" value="1"/>
</dbReference>
<evidence type="ECO:0000259" key="6">
    <source>
        <dbReference type="Pfam" id="PF00496"/>
    </source>
</evidence>
<evidence type="ECO:0000256" key="5">
    <source>
        <dbReference type="SAM" id="SignalP"/>
    </source>
</evidence>
<dbReference type="EMBL" id="JACOQH010000003">
    <property type="protein sequence ID" value="MBC5753385.1"/>
    <property type="molecule type" value="Genomic_DNA"/>
</dbReference>
<dbReference type="PIRSF" id="PIRSF002741">
    <property type="entry name" value="MppA"/>
    <property type="match status" value="1"/>
</dbReference>
<dbReference type="InterPro" id="IPR030678">
    <property type="entry name" value="Peptide/Ni-bd"/>
</dbReference>
<reference evidence="7 8" key="1">
    <citation type="submission" date="2020-08" db="EMBL/GenBank/DDBJ databases">
        <title>Genome public.</title>
        <authorList>
            <person name="Liu C."/>
            <person name="Sun Q."/>
        </authorList>
    </citation>
    <scope>NUCLEOTIDE SEQUENCE [LARGE SCALE GENOMIC DNA]</scope>
    <source>
        <strain evidence="7 8">BX0805</strain>
    </source>
</reference>
<dbReference type="PANTHER" id="PTHR30290">
    <property type="entry name" value="PERIPLASMIC BINDING COMPONENT OF ABC TRANSPORTER"/>
    <property type="match status" value="1"/>
</dbReference>
<proteinExistence type="inferred from homology"/>